<dbReference type="Pfam" id="PF00582">
    <property type="entry name" value="Usp"/>
    <property type="match status" value="2"/>
</dbReference>
<dbReference type="SUPFAM" id="SSF52402">
    <property type="entry name" value="Adenine nucleotide alpha hydrolases-like"/>
    <property type="match status" value="2"/>
</dbReference>
<name>T0HFU6_9SPHN</name>
<dbReference type="RefSeq" id="WP_021246270.1">
    <property type="nucleotide sequence ID" value="NZ_ATIB01000083.1"/>
</dbReference>
<dbReference type="InterPro" id="IPR014729">
    <property type="entry name" value="Rossmann-like_a/b/a_fold"/>
</dbReference>
<dbReference type="EMBL" id="ATIB01000083">
    <property type="protein sequence ID" value="EQA98274.1"/>
    <property type="molecule type" value="Genomic_DNA"/>
</dbReference>
<dbReference type="PATRIC" id="fig|1114964.3.peg.3649"/>
<dbReference type="eggNOG" id="COG0589">
    <property type="taxonomic scope" value="Bacteria"/>
</dbReference>
<accession>T0HFU6</accession>
<comment type="caution">
    <text evidence="3">The sequence shown here is derived from an EMBL/GenBank/DDBJ whole genome shotgun (WGS) entry which is preliminary data.</text>
</comment>
<dbReference type="InterPro" id="IPR006016">
    <property type="entry name" value="UspA"/>
</dbReference>
<dbReference type="CDD" id="cd00293">
    <property type="entry name" value="USP-like"/>
    <property type="match status" value="2"/>
</dbReference>
<dbReference type="Gene3D" id="3.40.50.620">
    <property type="entry name" value="HUPs"/>
    <property type="match status" value="2"/>
</dbReference>
<comment type="similarity">
    <text evidence="1">Belongs to the universal stress protein A family.</text>
</comment>
<dbReference type="AlphaFoldDB" id="T0HFU6"/>
<proteinExistence type="inferred from homology"/>
<evidence type="ECO:0000256" key="1">
    <source>
        <dbReference type="ARBA" id="ARBA00008791"/>
    </source>
</evidence>
<gene>
    <name evidence="3" type="ORF">L485_18575</name>
</gene>
<dbReference type="PRINTS" id="PR01438">
    <property type="entry name" value="UNVRSLSTRESS"/>
</dbReference>
<reference evidence="3 4" key="1">
    <citation type="journal article" date="2013" name="Genome Announc.">
        <title>Draft Genome Sequence of a Hexachlorocyclohexane-Degrading Bacterium, Sphingobium baderi Strain LL03T.</title>
        <authorList>
            <person name="Kaur J."/>
            <person name="Verma H."/>
            <person name="Tripathi C."/>
            <person name="Khurana J.P."/>
            <person name="Lal R."/>
        </authorList>
    </citation>
    <scope>NUCLEOTIDE SEQUENCE [LARGE SCALE GENOMIC DNA]</scope>
    <source>
        <strain evidence="3 4">LL03</strain>
    </source>
</reference>
<feature type="domain" description="UspA" evidence="2">
    <location>
        <begin position="4"/>
        <end position="133"/>
    </location>
</feature>
<evidence type="ECO:0000313" key="4">
    <source>
        <dbReference type="Proteomes" id="UP000015524"/>
    </source>
</evidence>
<dbReference type="PANTHER" id="PTHR46268:SF6">
    <property type="entry name" value="UNIVERSAL STRESS PROTEIN UP12"/>
    <property type="match status" value="1"/>
</dbReference>
<keyword evidence="4" id="KW-1185">Reference proteome</keyword>
<dbReference type="Proteomes" id="UP000015524">
    <property type="component" value="Unassembled WGS sequence"/>
</dbReference>
<dbReference type="InterPro" id="IPR006015">
    <property type="entry name" value="Universal_stress_UspA"/>
</dbReference>
<sequence>MTPRTILFPTDFSGRCDRARDRAIQLASEWRAHLVLLHVQRDPDPADMLDGLQAAESRLHARLRAEVADPDIPVETRLATGAVSQAVLEASTACGADLIVTGISRHDDIGDFLIGTTVERMIRHAHAPVLIVKEKTQHHYRRVLVATDFSGCSAQALRTAMAAFPAAEITLVHAYHVPLEALRGREGPAAALQARIAYDLDAFLDRTDLPADARDRLDINVDYGEVCEVVCNHVKLSETDLAVIGTHGRSALTVAVLGSTARALLSRLDCDVLLVRQQPQADAAV</sequence>
<protein>
    <recommendedName>
        <fullName evidence="2">UspA domain-containing protein</fullName>
    </recommendedName>
</protein>
<feature type="domain" description="UspA" evidence="2">
    <location>
        <begin position="140"/>
        <end position="276"/>
    </location>
</feature>
<dbReference type="PANTHER" id="PTHR46268">
    <property type="entry name" value="STRESS RESPONSE PROTEIN NHAX"/>
    <property type="match status" value="1"/>
</dbReference>
<organism evidence="3 4">
    <name type="scientific">Sphingobium baderi LL03</name>
    <dbReference type="NCBI Taxonomy" id="1114964"/>
    <lineage>
        <taxon>Bacteria</taxon>
        <taxon>Pseudomonadati</taxon>
        <taxon>Pseudomonadota</taxon>
        <taxon>Alphaproteobacteria</taxon>
        <taxon>Sphingomonadales</taxon>
        <taxon>Sphingomonadaceae</taxon>
        <taxon>Sphingobium</taxon>
    </lineage>
</organism>
<dbReference type="OrthoDB" id="5564966at2"/>
<evidence type="ECO:0000259" key="2">
    <source>
        <dbReference type="Pfam" id="PF00582"/>
    </source>
</evidence>
<evidence type="ECO:0000313" key="3">
    <source>
        <dbReference type="EMBL" id="EQA98274.1"/>
    </source>
</evidence>